<evidence type="ECO:0000313" key="3">
    <source>
        <dbReference type="Proteomes" id="UP000005631"/>
    </source>
</evidence>
<dbReference type="Pfam" id="PF13528">
    <property type="entry name" value="Glyco_trans_1_3"/>
    <property type="match status" value="1"/>
</dbReference>
<accession>G8R477</accession>
<organism evidence="2 3">
    <name type="scientific">Owenweeksia hongkongensis (strain DSM 17368 / CIP 108786 / JCM 12287 / NRRL B-23963 / UST20020801)</name>
    <dbReference type="NCBI Taxonomy" id="926562"/>
    <lineage>
        <taxon>Bacteria</taxon>
        <taxon>Pseudomonadati</taxon>
        <taxon>Bacteroidota</taxon>
        <taxon>Flavobacteriia</taxon>
        <taxon>Flavobacteriales</taxon>
        <taxon>Owenweeksiaceae</taxon>
        <taxon>Owenweeksia</taxon>
    </lineage>
</organism>
<dbReference type="AlphaFoldDB" id="G8R477"/>
<dbReference type="RefSeq" id="WP_014202493.1">
    <property type="nucleotide sequence ID" value="NC_016599.1"/>
</dbReference>
<dbReference type="SUPFAM" id="SSF53756">
    <property type="entry name" value="UDP-Glycosyltransferase/glycogen phosphorylase"/>
    <property type="match status" value="1"/>
</dbReference>
<sequence length="356" mass="40505">MKNKPTILYGILNWGLGHVTRSIPIIHKLLEHGFEVVICSDGLALDFLKKEFPDLATETLRGYNVKYRKGMGQIWGLTGQLPKIYTAMKAEHRAVKKLVEKYEATAVISDNRLEFYHKDLPSVYITHQLKIIMPLNTDFASALHHRFIRKFDVCWVPDFEGEGISGAIGHELKPKIPVEYIGSCSRFTEAIPTTVEKEYRIAAILSGPEPQRTLLETKLLKELSKLEGQHLMIRGTDRPIKAEVPENVKVEDLVAADGIYDAISKAETTISRSGYSSLMDYYALKNHALLIPTPGQPEQEYLARFQLHKGRFAYVGQDYINLPEDLEKAEMYQGFNDIESKETDWGRLFSFLRTGE</sequence>
<keyword evidence="3" id="KW-1185">Reference proteome</keyword>
<dbReference type="Gene3D" id="3.40.50.2000">
    <property type="entry name" value="Glycogen Phosphorylase B"/>
    <property type="match status" value="1"/>
</dbReference>
<dbReference type="EMBL" id="CP003156">
    <property type="protein sequence ID" value="AEV33144.1"/>
    <property type="molecule type" value="Genomic_DNA"/>
</dbReference>
<protein>
    <submittedName>
        <fullName evidence="2">Glycosyltransferase family 28</fullName>
    </submittedName>
</protein>
<dbReference type="Proteomes" id="UP000005631">
    <property type="component" value="Chromosome"/>
</dbReference>
<dbReference type="KEGG" id="oho:Oweho_2170"/>
<dbReference type="OrthoDB" id="9803241at2"/>
<dbReference type="STRING" id="926562.Oweho_2170"/>
<dbReference type="InterPro" id="IPR007235">
    <property type="entry name" value="Glyco_trans_28_C"/>
</dbReference>
<dbReference type="eggNOG" id="COG4671">
    <property type="taxonomic scope" value="Bacteria"/>
</dbReference>
<dbReference type="Pfam" id="PF04101">
    <property type="entry name" value="Glyco_tran_28_C"/>
    <property type="match status" value="1"/>
</dbReference>
<dbReference type="HOGENOM" id="CLU_789629_0_0_10"/>
<feature type="domain" description="Glycosyl transferase family 28 C-terminal" evidence="1">
    <location>
        <begin position="249"/>
        <end position="328"/>
    </location>
</feature>
<name>G8R477_OWEHD</name>
<evidence type="ECO:0000259" key="1">
    <source>
        <dbReference type="Pfam" id="PF04101"/>
    </source>
</evidence>
<keyword evidence="2" id="KW-0808">Transferase</keyword>
<evidence type="ECO:0000313" key="2">
    <source>
        <dbReference type="EMBL" id="AEV33144.1"/>
    </source>
</evidence>
<reference evidence="2 3" key="1">
    <citation type="journal article" date="2012" name="Stand. Genomic Sci.">
        <title>Genome sequence of the orange-pigmented seawater bacterium Owenweeksia hongkongensis type strain (UST20020801(T)).</title>
        <authorList>
            <person name="Riedel T."/>
            <person name="Held B."/>
            <person name="Nolan M."/>
            <person name="Lucas S."/>
            <person name="Lapidus A."/>
            <person name="Tice H."/>
            <person name="Del Rio T.G."/>
            <person name="Cheng J.F."/>
            <person name="Han C."/>
            <person name="Tapia R."/>
            <person name="Goodwin L.A."/>
            <person name="Pitluck S."/>
            <person name="Liolios K."/>
            <person name="Mavromatis K."/>
            <person name="Pagani I."/>
            <person name="Ivanova N."/>
            <person name="Mikhailova N."/>
            <person name="Pati A."/>
            <person name="Chen A."/>
            <person name="Palaniappan K."/>
            <person name="Rohde M."/>
            <person name="Tindall B.J."/>
            <person name="Detter J.C."/>
            <person name="Goker M."/>
            <person name="Woyke T."/>
            <person name="Bristow J."/>
            <person name="Eisen J.A."/>
            <person name="Markowitz V."/>
            <person name="Hugenholtz P."/>
            <person name="Klenk H.P."/>
            <person name="Kyrpides N.C."/>
        </authorList>
    </citation>
    <scope>NUCLEOTIDE SEQUENCE</scope>
    <source>
        <strain evidence="3">DSM 17368 / JCM 12287 / NRRL B-23963</strain>
    </source>
</reference>
<dbReference type="GO" id="GO:0016758">
    <property type="term" value="F:hexosyltransferase activity"/>
    <property type="evidence" value="ECO:0007669"/>
    <property type="project" value="InterPro"/>
</dbReference>
<proteinExistence type="predicted"/>
<gene>
    <name evidence="2" type="ordered locus">Oweho_2170</name>
</gene>